<evidence type="ECO:0000256" key="4">
    <source>
        <dbReference type="PROSITE-ProRule" id="PRU00433"/>
    </source>
</evidence>
<feature type="region of interest" description="Disordered" evidence="5">
    <location>
        <begin position="180"/>
        <end position="207"/>
    </location>
</feature>
<dbReference type="Pfam" id="PF14715">
    <property type="entry name" value="FixP_N"/>
    <property type="match status" value="1"/>
</dbReference>
<keyword evidence="1 4" id="KW-0349">Heme</keyword>
<dbReference type="EMBL" id="CP036287">
    <property type="protein sequence ID" value="QDU66784.1"/>
    <property type="molecule type" value="Genomic_DNA"/>
</dbReference>
<keyword evidence="9" id="KW-1185">Reference proteome</keyword>
<evidence type="ECO:0000256" key="6">
    <source>
        <dbReference type="SAM" id="Phobius"/>
    </source>
</evidence>
<feature type="transmembrane region" description="Helical" evidence="6">
    <location>
        <begin position="27"/>
        <end position="45"/>
    </location>
</feature>
<dbReference type="GO" id="GO:0020037">
    <property type="term" value="F:heme binding"/>
    <property type="evidence" value="ECO:0007669"/>
    <property type="project" value="InterPro"/>
</dbReference>
<dbReference type="AlphaFoldDB" id="A0A518BIJ3"/>
<dbReference type="PANTHER" id="PTHR33751">
    <property type="entry name" value="CBB3-TYPE CYTOCHROME C OXIDASE SUBUNIT FIXP"/>
    <property type="match status" value="1"/>
</dbReference>
<reference evidence="8 9" key="1">
    <citation type="submission" date="2019-02" db="EMBL/GenBank/DDBJ databases">
        <title>Deep-cultivation of Planctomycetes and their phenomic and genomic characterization uncovers novel biology.</title>
        <authorList>
            <person name="Wiegand S."/>
            <person name="Jogler M."/>
            <person name="Boedeker C."/>
            <person name="Pinto D."/>
            <person name="Vollmers J."/>
            <person name="Rivas-Marin E."/>
            <person name="Kohn T."/>
            <person name="Peeters S.H."/>
            <person name="Heuer A."/>
            <person name="Rast P."/>
            <person name="Oberbeckmann S."/>
            <person name="Bunk B."/>
            <person name="Jeske O."/>
            <person name="Meyerdierks A."/>
            <person name="Storesund J.E."/>
            <person name="Kallscheuer N."/>
            <person name="Luecker S."/>
            <person name="Lage O.M."/>
            <person name="Pohl T."/>
            <person name="Merkel B.J."/>
            <person name="Hornburger P."/>
            <person name="Mueller R.-W."/>
            <person name="Bruemmer F."/>
            <person name="Labrenz M."/>
            <person name="Spormann A.M."/>
            <person name="Op den Camp H."/>
            <person name="Overmann J."/>
            <person name="Amann R."/>
            <person name="Jetten M.S.M."/>
            <person name="Mascher T."/>
            <person name="Medema M.H."/>
            <person name="Devos D.P."/>
            <person name="Kaster A.-K."/>
            <person name="Ovreas L."/>
            <person name="Rohde M."/>
            <person name="Galperin M.Y."/>
            <person name="Jogler C."/>
        </authorList>
    </citation>
    <scope>NUCLEOTIDE SEQUENCE [LARGE SCALE GENOMIC DNA]</scope>
    <source>
        <strain evidence="8 9">Pla133</strain>
    </source>
</reference>
<dbReference type="Pfam" id="PF13442">
    <property type="entry name" value="Cytochrome_CBB3"/>
    <property type="match status" value="1"/>
</dbReference>
<dbReference type="Gene3D" id="6.10.280.130">
    <property type="match status" value="1"/>
</dbReference>
<accession>A0A518BIJ3</accession>
<dbReference type="GO" id="GO:0046872">
    <property type="term" value="F:metal ion binding"/>
    <property type="evidence" value="ECO:0007669"/>
    <property type="project" value="UniProtKB-KW"/>
</dbReference>
<dbReference type="Proteomes" id="UP000316921">
    <property type="component" value="Chromosome"/>
</dbReference>
<dbReference type="GO" id="GO:0009055">
    <property type="term" value="F:electron transfer activity"/>
    <property type="evidence" value="ECO:0007669"/>
    <property type="project" value="InterPro"/>
</dbReference>
<dbReference type="Gene3D" id="1.10.760.10">
    <property type="entry name" value="Cytochrome c-like domain"/>
    <property type="match status" value="1"/>
</dbReference>
<evidence type="ECO:0000256" key="5">
    <source>
        <dbReference type="SAM" id="MobiDB-lite"/>
    </source>
</evidence>
<evidence type="ECO:0000256" key="1">
    <source>
        <dbReference type="ARBA" id="ARBA00022617"/>
    </source>
</evidence>
<evidence type="ECO:0000256" key="2">
    <source>
        <dbReference type="ARBA" id="ARBA00022723"/>
    </source>
</evidence>
<dbReference type="InterPro" id="IPR032858">
    <property type="entry name" value="CcoP_N"/>
</dbReference>
<dbReference type="PANTHER" id="PTHR33751:SF1">
    <property type="entry name" value="CBB3-TYPE CYTOCHROME C OXIDASE SUBUNIT FIXP"/>
    <property type="match status" value="1"/>
</dbReference>
<keyword evidence="3 4" id="KW-0408">Iron</keyword>
<evidence type="ECO:0000313" key="9">
    <source>
        <dbReference type="Proteomes" id="UP000316921"/>
    </source>
</evidence>
<dbReference type="PROSITE" id="PS51007">
    <property type="entry name" value="CYTC"/>
    <property type="match status" value="1"/>
</dbReference>
<proteinExistence type="predicted"/>
<gene>
    <name evidence="8" type="primary">ccoP2</name>
    <name evidence="8" type="ORF">Pla133_18600</name>
</gene>
<evidence type="ECO:0000259" key="7">
    <source>
        <dbReference type="PROSITE" id="PS51007"/>
    </source>
</evidence>
<keyword evidence="6" id="KW-1133">Transmembrane helix</keyword>
<name>A0A518BIJ3_9BACT</name>
<dbReference type="InterPro" id="IPR050597">
    <property type="entry name" value="Cytochrome_c_Oxidase_Subunit"/>
</dbReference>
<feature type="compositionally biased region" description="Low complexity" evidence="5">
    <location>
        <begin position="191"/>
        <end position="207"/>
    </location>
</feature>
<dbReference type="InterPro" id="IPR036909">
    <property type="entry name" value="Cyt_c-like_dom_sf"/>
</dbReference>
<dbReference type="InterPro" id="IPR009056">
    <property type="entry name" value="Cyt_c-like_dom"/>
</dbReference>
<dbReference type="RefSeq" id="WP_145064593.1">
    <property type="nucleotide sequence ID" value="NZ_CP036287.1"/>
</dbReference>
<keyword evidence="6" id="KW-0472">Membrane</keyword>
<organism evidence="8 9">
    <name type="scientific">Engelhardtia mirabilis</name>
    <dbReference type="NCBI Taxonomy" id="2528011"/>
    <lineage>
        <taxon>Bacteria</taxon>
        <taxon>Pseudomonadati</taxon>
        <taxon>Planctomycetota</taxon>
        <taxon>Planctomycetia</taxon>
        <taxon>Planctomycetia incertae sedis</taxon>
        <taxon>Engelhardtia</taxon>
    </lineage>
</organism>
<keyword evidence="2 4" id="KW-0479">Metal-binding</keyword>
<keyword evidence="6" id="KW-0812">Transmembrane</keyword>
<dbReference type="KEGG" id="pbap:Pla133_18600"/>
<evidence type="ECO:0000313" key="8">
    <source>
        <dbReference type="EMBL" id="QDU66784.1"/>
    </source>
</evidence>
<dbReference type="SUPFAM" id="SSF46626">
    <property type="entry name" value="Cytochrome c"/>
    <property type="match status" value="1"/>
</dbReference>
<evidence type="ECO:0000256" key="3">
    <source>
        <dbReference type="ARBA" id="ARBA00023004"/>
    </source>
</evidence>
<sequence>MSEPENELLLDHEYDGIREYDNPLPAWWVYTWLATVLICFPYVAWFHGAEGRTIQDQYEQELTDFAQAMIATYGDLDADQDTILRYMQDDVAMAGMASQFKGKCATCHRADGSGNVGPNLTDDSWINVTKVEDIVGVIRNGVPAKGMTAWGGTFSDTQLVLMAAYVASLRLHPVDGKAPQGNEIAPWPELAPTANASGAPAADAGTQ</sequence>
<dbReference type="InterPro" id="IPR038414">
    <property type="entry name" value="CcoP_N_sf"/>
</dbReference>
<feature type="domain" description="Cytochrome c" evidence="7">
    <location>
        <begin position="90"/>
        <end position="170"/>
    </location>
</feature>
<protein>
    <submittedName>
        <fullName evidence="8">Cbb3-type cytochrome c oxidase subunit CcoP2</fullName>
    </submittedName>
</protein>